<evidence type="ECO:0000313" key="2">
    <source>
        <dbReference type="EMBL" id="CCV64118.1"/>
    </source>
</evidence>
<proteinExistence type="predicted"/>
<keyword evidence="1" id="KW-1133">Transmembrane helix</keyword>
<sequence>MQEFSRWYIEILQKIGEGFIDFFKGIYQFFVNVFIKTPSDAFKSFVDASSNFTIVSWITAFIVLIINIIFIVAFFYLLFQYLKKYIRFTKKEIDKDLLLNEINELNKTLINVTNEKNAILAIKTDLAPHKGIQSTLISYSNEDEKKDHTEDSRFVKLIEVDETYQYKIMQTNMHEDDMINLNELVKRFINFSASQLNLYYTEKTVSIFIAGMATSKTMILEGISGTGKTSLPYAFGKFFNNDASLISVQPSWRDRTELLGYLNEFTKKFNETDFLKSIYEASYRTDINFIILDEMNLARVEYYFADFLSVLELPAKEKWLIDVTADQNSKDPIHLKGGKLLLPQNIWFVGTANKDDSTFTITDKVYDRAASIEMNDKAKFIDAKPTANIHMSYEYLNELFTKAQKDYPIEMKTLENLNLLDEYISSKFKITFGNRIMKQIKEFIPVYVACGKDEIDGLDYLVSRKIIRKFETLNLAFLQKDLENLIKYLDKLFGKDNFLTTKQMIKEYIREN</sequence>
<dbReference type="Proteomes" id="UP000032740">
    <property type="component" value="Chromosome"/>
</dbReference>
<dbReference type="SUPFAM" id="SSF52540">
    <property type="entry name" value="P-loop containing nucleoside triphosphate hydrolases"/>
    <property type="match status" value="1"/>
</dbReference>
<dbReference type="HOGENOM" id="CLU_042759_0_0_14"/>
<organism evidence="2 3">
    <name type="scientific">Alteracholeplasma palmae (strain ATCC 49389 / J233)</name>
    <name type="common">Acholeplasma palmae</name>
    <dbReference type="NCBI Taxonomy" id="1318466"/>
    <lineage>
        <taxon>Bacteria</taxon>
        <taxon>Bacillati</taxon>
        <taxon>Mycoplasmatota</taxon>
        <taxon>Mollicutes</taxon>
        <taxon>Acholeplasmatales</taxon>
        <taxon>Acholeplasmataceae</taxon>
        <taxon>Acholeplasma</taxon>
    </lineage>
</organism>
<evidence type="ECO:0000313" key="3">
    <source>
        <dbReference type="Proteomes" id="UP000032740"/>
    </source>
</evidence>
<dbReference type="KEGG" id="apal:BN85405410"/>
<protein>
    <recommendedName>
        <fullName evidence="4">ATPase dynein-related AAA domain-containing protein</fullName>
    </recommendedName>
</protein>
<dbReference type="Gene3D" id="3.40.50.300">
    <property type="entry name" value="P-loop containing nucleotide triphosphate hydrolases"/>
    <property type="match status" value="1"/>
</dbReference>
<feature type="transmembrane region" description="Helical" evidence="1">
    <location>
        <begin position="54"/>
        <end position="79"/>
    </location>
</feature>
<keyword evidence="1" id="KW-0812">Transmembrane</keyword>
<accession>U4KKJ7</accession>
<dbReference type="STRING" id="1318466.BN85405410"/>
<keyword evidence="3" id="KW-1185">Reference proteome</keyword>
<evidence type="ECO:0000256" key="1">
    <source>
        <dbReference type="SAM" id="Phobius"/>
    </source>
</evidence>
<dbReference type="EMBL" id="FO681347">
    <property type="protein sequence ID" value="CCV64118.1"/>
    <property type="molecule type" value="Genomic_DNA"/>
</dbReference>
<dbReference type="InterPro" id="IPR027417">
    <property type="entry name" value="P-loop_NTPase"/>
</dbReference>
<dbReference type="OrthoDB" id="9781481at2"/>
<gene>
    <name evidence="2" type="ORF">BN85405410</name>
</gene>
<dbReference type="RefSeq" id="WP_026657624.1">
    <property type="nucleotide sequence ID" value="NC_022538.1"/>
</dbReference>
<name>U4KKJ7_ALTPJ</name>
<reference evidence="2 3" key="1">
    <citation type="journal article" date="2013" name="J. Mol. Microbiol. Biotechnol.">
        <title>Analysis of the Complete Genomes of Acholeplasma brassicae , A. palmae and A. laidlawii and Their Comparison to the Obligate Parasites from ' Candidatus Phytoplasma'.</title>
        <authorList>
            <person name="Kube M."/>
            <person name="Siewert C."/>
            <person name="Migdoll A.M."/>
            <person name="Duduk B."/>
            <person name="Holz S."/>
            <person name="Rabus R."/>
            <person name="Seemuller E."/>
            <person name="Mitrovic J."/>
            <person name="Muller I."/>
            <person name="Buttner C."/>
            <person name="Reinhardt R."/>
        </authorList>
    </citation>
    <scope>NUCLEOTIDE SEQUENCE [LARGE SCALE GENOMIC DNA]</scope>
    <source>
        <strain evidence="2 3">J233</strain>
    </source>
</reference>
<evidence type="ECO:0008006" key="4">
    <source>
        <dbReference type="Google" id="ProtNLM"/>
    </source>
</evidence>
<dbReference type="AlphaFoldDB" id="U4KKJ7"/>
<keyword evidence="1" id="KW-0472">Membrane</keyword>